<proteinExistence type="predicted"/>
<feature type="non-terminal residue" evidence="1">
    <location>
        <position position="1"/>
    </location>
</feature>
<evidence type="ECO:0000313" key="1">
    <source>
        <dbReference type="EMBL" id="KAF5469918.1"/>
    </source>
</evidence>
<reference evidence="1" key="2">
    <citation type="submission" date="2020-03" db="EMBL/GenBank/DDBJ databases">
        <title>Walnut 2.0.</title>
        <authorList>
            <person name="Marrano A."/>
            <person name="Britton M."/>
            <person name="Zimin A.V."/>
            <person name="Zaini P.A."/>
            <person name="Workman R."/>
            <person name="Puiu D."/>
            <person name="Bianco L."/>
            <person name="Allen B.J."/>
            <person name="Troggio M."/>
            <person name="Leslie C.A."/>
            <person name="Timp W."/>
            <person name="Dendekar A."/>
            <person name="Salzberg S.L."/>
            <person name="Neale D.B."/>
        </authorList>
    </citation>
    <scope>NUCLEOTIDE SEQUENCE</scope>
    <source>
        <tissue evidence="1">Leaves</tissue>
    </source>
</reference>
<dbReference type="GO" id="GO:0070300">
    <property type="term" value="F:phosphatidic acid binding"/>
    <property type="evidence" value="ECO:0007669"/>
    <property type="project" value="InterPro"/>
</dbReference>
<comment type="caution">
    <text evidence="1">The sequence shown here is derived from an EMBL/GenBank/DDBJ whole genome shotgun (WGS) entry which is preliminary data.</text>
</comment>
<dbReference type="GO" id="GO:1990052">
    <property type="term" value="P:ER to chloroplast lipid transport"/>
    <property type="evidence" value="ECO:0007669"/>
    <property type="project" value="InterPro"/>
</dbReference>
<dbReference type="EMBL" id="LIHL02000005">
    <property type="protein sequence ID" value="KAF5469918.1"/>
    <property type="molecule type" value="Genomic_DNA"/>
</dbReference>
<dbReference type="GO" id="GO:0034196">
    <property type="term" value="P:acylglycerol transport"/>
    <property type="evidence" value="ECO:0007669"/>
    <property type="project" value="InterPro"/>
</dbReference>
<sequence length="502" mass="55743">KPLQFLPTKRTILQTVYSLKSQLRVAAMASLRSAMDSSFWDQSVSSPQTLEGTARAVPGQTFPLDGARGSRALRTQQLSLLGNGFPLGIIPSYGPAALKELGSFSLQTMLLKPETPRWWLGLVGQFRPKKLISSIKDELSRLSSFDDLEFPGFFQDVAKHFIDKSPFSLGLWSQFSLTPSASVLLSTEAHGEKKGRRHKLMLYDQLPLHDVTLEAAWPELFRDHKGQYWEVPESISLDLSSLVSDSGFRYRFGLHKNSGHPQALNATNGEAPLTLMPGLCAKAAFSYEQSHDFWRKEEEEDVLVETEQGTVVRPSYDVRLREPFSALSGIIGGTCAAWFGGRESSVAVASKGDENISVNARKRSPLSADLFGSLCYTYQHGNFRNLYRDLTRIDARLDICSASAFATSVLNGLKRSSVNRAENPASSPRFNLILQQQVYGPIVCRVDSSVSLGSSPARRGPHVEDFIFSLCYSLRVLASGKVVAWYSPKRKEGMIELRVFEF</sequence>
<accession>A0A833XQE2</accession>
<reference evidence="1" key="1">
    <citation type="submission" date="2015-10" db="EMBL/GenBank/DDBJ databases">
        <authorList>
            <person name="Martinez-Garcia P.J."/>
            <person name="Crepeau M.W."/>
            <person name="Puiu D."/>
            <person name="Gonzalez-Ibeas D."/>
            <person name="Whalen J."/>
            <person name="Stevens K."/>
            <person name="Paul R."/>
            <person name="Butterfield T."/>
            <person name="Britton M."/>
            <person name="Reagan R."/>
            <person name="Chakraborty S."/>
            <person name="Walawage S.L."/>
            <person name="Vasquez-Gross H.A."/>
            <person name="Cardeno C."/>
            <person name="Famula R."/>
            <person name="Pratt K."/>
            <person name="Kuruganti S."/>
            <person name="Aradhya M.K."/>
            <person name="Leslie C.A."/>
            <person name="Dandekar A.M."/>
            <person name="Salzberg S.L."/>
            <person name="Wegrzyn J.L."/>
            <person name="Langley C.H."/>
            <person name="Neale D.B."/>
        </authorList>
    </citation>
    <scope>NUCLEOTIDE SEQUENCE</scope>
    <source>
        <tissue evidence="1">Leaves</tissue>
    </source>
</reference>
<dbReference type="InterPro" id="IPR044160">
    <property type="entry name" value="TGD4-like"/>
</dbReference>
<dbReference type="Proteomes" id="UP000619265">
    <property type="component" value="Unassembled WGS sequence"/>
</dbReference>
<name>A0A833XQE2_JUGRE</name>
<dbReference type="Gramene" id="Jr05_02170_p1">
    <property type="protein sequence ID" value="cds.Jr05_02170_p1"/>
    <property type="gene ID" value="Jr05_02170"/>
</dbReference>
<dbReference type="PANTHER" id="PTHR34954:SF3">
    <property type="entry name" value="EXPRESSED PROTEIN"/>
    <property type="match status" value="1"/>
</dbReference>
<gene>
    <name evidence="1" type="ORF">F2P56_010475</name>
</gene>
<dbReference type="AlphaFoldDB" id="A0A833XQE2"/>
<organism evidence="1 2">
    <name type="scientific">Juglans regia</name>
    <name type="common">English walnut</name>
    <dbReference type="NCBI Taxonomy" id="51240"/>
    <lineage>
        <taxon>Eukaryota</taxon>
        <taxon>Viridiplantae</taxon>
        <taxon>Streptophyta</taxon>
        <taxon>Embryophyta</taxon>
        <taxon>Tracheophyta</taxon>
        <taxon>Spermatophyta</taxon>
        <taxon>Magnoliopsida</taxon>
        <taxon>eudicotyledons</taxon>
        <taxon>Gunneridae</taxon>
        <taxon>Pentapetalae</taxon>
        <taxon>rosids</taxon>
        <taxon>fabids</taxon>
        <taxon>Fagales</taxon>
        <taxon>Juglandaceae</taxon>
        <taxon>Juglans</taxon>
    </lineage>
</organism>
<evidence type="ECO:0000313" key="2">
    <source>
        <dbReference type="Proteomes" id="UP000619265"/>
    </source>
</evidence>
<protein>
    <recommendedName>
        <fullName evidence="3">Protein TRIGALACTOSYLDIACYLGLYCEROL 4, chloroplastic</fullName>
    </recommendedName>
</protein>
<evidence type="ECO:0008006" key="3">
    <source>
        <dbReference type="Google" id="ProtNLM"/>
    </source>
</evidence>
<dbReference type="PANTHER" id="PTHR34954">
    <property type="entry name" value="EXPRESSED PROTEIN"/>
    <property type="match status" value="1"/>
</dbReference>